<dbReference type="EMBL" id="LR796266">
    <property type="protein sequence ID" value="CAB4132365.1"/>
    <property type="molecule type" value="Genomic_DNA"/>
</dbReference>
<evidence type="ECO:0000313" key="1">
    <source>
        <dbReference type="EMBL" id="CAB4132365.1"/>
    </source>
</evidence>
<protein>
    <submittedName>
        <fullName evidence="1">Uncharacterized protein</fullName>
    </submittedName>
</protein>
<accession>A0A6J5LEA6</accession>
<reference evidence="1" key="1">
    <citation type="submission" date="2020-04" db="EMBL/GenBank/DDBJ databases">
        <authorList>
            <person name="Chiriac C."/>
            <person name="Salcher M."/>
            <person name="Ghai R."/>
            <person name="Kavagutti S V."/>
        </authorList>
    </citation>
    <scope>NUCLEOTIDE SEQUENCE</scope>
</reference>
<name>A0A6J5LEA6_9CAUD</name>
<gene>
    <name evidence="1" type="ORF">UFOVP253_10</name>
</gene>
<sequence length="63" mass="7379">MRDEQIKKAFIAYLEQSTDERFFQALTNFTQLPYIGSASDNVGSDFRDLWSLEADIDIEWVSR</sequence>
<organism evidence="1">
    <name type="scientific">uncultured Caudovirales phage</name>
    <dbReference type="NCBI Taxonomy" id="2100421"/>
    <lineage>
        <taxon>Viruses</taxon>
        <taxon>Duplodnaviria</taxon>
        <taxon>Heunggongvirae</taxon>
        <taxon>Uroviricota</taxon>
        <taxon>Caudoviricetes</taxon>
        <taxon>Peduoviridae</taxon>
        <taxon>Maltschvirus</taxon>
        <taxon>Maltschvirus maltsch</taxon>
    </lineage>
</organism>
<proteinExistence type="predicted"/>